<dbReference type="PROSITE" id="PS50928">
    <property type="entry name" value="ABC_TM1"/>
    <property type="match status" value="1"/>
</dbReference>
<feature type="transmembrane region" description="Helical" evidence="7">
    <location>
        <begin position="196"/>
        <end position="215"/>
    </location>
</feature>
<evidence type="ECO:0000256" key="3">
    <source>
        <dbReference type="ARBA" id="ARBA00022475"/>
    </source>
</evidence>
<feature type="transmembrane region" description="Helical" evidence="7">
    <location>
        <begin position="296"/>
        <end position="322"/>
    </location>
</feature>
<dbReference type="CDD" id="cd06261">
    <property type="entry name" value="TM_PBP2"/>
    <property type="match status" value="1"/>
</dbReference>
<accession>A0A1H5BJ42</accession>
<dbReference type="STRING" id="648782.SAMN04488554_0122"/>
<evidence type="ECO:0000259" key="8">
    <source>
        <dbReference type="PROSITE" id="PS50928"/>
    </source>
</evidence>
<dbReference type="GO" id="GO:0055085">
    <property type="term" value="P:transmembrane transport"/>
    <property type="evidence" value="ECO:0007669"/>
    <property type="project" value="InterPro"/>
</dbReference>
<organism evidence="9 10">
    <name type="scientific">Ruania alba</name>
    <dbReference type="NCBI Taxonomy" id="648782"/>
    <lineage>
        <taxon>Bacteria</taxon>
        <taxon>Bacillati</taxon>
        <taxon>Actinomycetota</taxon>
        <taxon>Actinomycetes</taxon>
        <taxon>Micrococcales</taxon>
        <taxon>Ruaniaceae</taxon>
        <taxon>Ruania</taxon>
    </lineage>
</organism>
<dbReference type="RefSeq" id="WP_089771227.1">
    <property type="nucleotide sequence ID" value="NZ_FNTX01000001.1"/>
</dbReference>
<evidence type="ECO:0000313" key="9">
    <source>
        <dbReference type="EMBL" id="SED54649.1"/>
    </source>
</evidence>
<dbReference type="InterPro" id="IPR000515">
    <property type="entry name" value="MetI-like"/>
</dbReference>
<feature type="transmembrane region" description="Helical" evidence="7">
    <location>
        <begin position="254"/>
        <end position="276"/>
    </location>
</feature>
<evidence type="ECO:0000256" key="5">
    <source>
        <dbReference type="ARBA" id="ARBA00022989"/>
    </source>
</evidence>
<evidence type="ECO:0000256" key="1">
    <source>
        <dbReference type="ARBA" id="ARBA00004651"/>
    </source>
</evidence>
<evidence type="ECO:0000313" key="10">
    <source>
        <dbReference type="Proteomes" id="UP000199220"/>
    </source>
</evidence>
<dbReference type="SUPFAM" id="SSF161098">
    <property type="entry name" value="MetI-like"/>
    <property type="match status" value="1"/>
</dbReference>
<feature type="transmembrane region" description="Helical" evidence="7">
    <location>
        <begin position="9"/>
        <end position="29"/>
    </location>
</feature>
<dbReference type="PANTHER" id="PTHR30465:SF43">
    <property type="entry name" value="OLIGOPEPTIDE ABC TRANSPORTER, PERMEASE PROTEIN"/>
    <property type="match status" value="1"/>
</dbReference>
<feature type="transmembrane region" description="Helical" evidence="7">
    <location>
        <begin position="107"/>
        <end position="130"/>
    </location>
</feature>
<name>A0A1H5BJ42_9MICO</name>
<dbReference type="AlphaFoldDB" id="A0A1H5BJ42"/>
<reference evidence="10" key="1">
    <citation type="submission" date="2016-10" db="EMBL/GenBank/DDBJ databases">
        <authorList>
            <person name="Varghese N."/>
            <person name="Submissions S."/>
        </authorList>
    </citation>
    <scope>NUCLEOTIDE SEQUENCE [LARGE SCALE GENOMIC DNA]</scope>
    <source>
        <strain evidence="10">DSM 21368</strain>
    </source>
</reference>
<dbReference type="OrthoDB" id="9778910at2"/>
<keyword evidence="3" id="KW-1003">Cell membrane</keyword>
<dbReference type="Pfam" id="PF19300">
    <property type="entry name" value="BPD_transp_1_N"/>
    <property type="match status" value="1"/>
</dbReference>
<feature type="domain" description="ABC transmembrane type-1" evidence="8">
    <location>
        <begin position="103"/>
        <end position="318"/>
    </location>
</feature>
<evidence type="ECO:0000256" key="2">
    <source>
        <dbReference type="ARBA" id="ARBA00022448"/>
    </source>
</evidence>
<dbReference type="EMBL" id="FNTX01000001">
    <property type="protein sequence ID" value="SED54649.1"/>
    <property type="molecule type" value="Genomic_DNA"/>
</dbReference>
<keyword evidence="5 7" id="KW-1133">Transmembrane helix</keyword>
<keyword evidence="6 7" id="KW-0472">Membrane</keyword>
<comment type="subcellular location">
    <subcellularLocation>
        <location evidence="1 7">Cell membrane</location>
        <topology evidence="1 7">Multi-pass membrane protein</topology>
    </subcellularLocation>
</comment>
<dbReference type="InterPro" id="IPR035906">
    <property type="entry name" value="MetI-like_sf"/>
</dbReference>
<evidence type="ECO:0000256" key="4">
    <source>
        <dbReference type="ARBA" id="ARBA00022692"/>
    </source>
</evidence>
<keyword evidence="2 7" id="KW-0813">Transport</keyword>
<protein>
    <submittedName>
        <fullName evidence="9">Peptide/nickel transport system permease protein</fullName>
    </submittedName>
</protein>
<proteinExistence type="inferred from homology"/>
<keyword evidence="4 7" id="KW-0812">Transmembrane</keyword>
<dbReference type="Proteomes" id="UP000199220">
    <property type="component" value="Unassembled WGS sequence"/>
</dbReference>
<keyword evidence="10" id="KW-1185">Reference proteome</keyword>
<sequence>MLRYIARRLLILIPTLAAISLVTFIVIQLPPGDYLTTRVAQLAAEGDGSLSAQELDRLTARYGLDQPIYVQYWTWISNIVARGDFGDSFVYGRSVSALLAERLPLTILLSVVTLLFIWAVSFPIGVYSAMRQYSAGDYTFTFFGYLGLAVPNFLIALVLMWLSLTYFGTSVGGLFSPEYRDVPWSLAKFGDFLSHIWIPVVIWGTAGTAANIRVLRANLLDELRKPYVTAARARGMKKGLLTIKYPVRVAMNPFFSTIGWILPGLIAADAITSQVLNLSTTGPLLLDALLAQDMYLAGSVLLISALLVILGTLISDLALAWLDPRVRLRY</sequence>
<dbReference type="GO" id="GO:0005886">
    <property type="term" value="C:plasma membrane"/>
    <property type="evidence" value="ECO:0007669"/>
    <property type="project" value="UniProtKB-SubCell"/>
</dbReference>
<dbReference type="PANTHER" id="PTHR30465">
    <property type="entry name" value="INNER MEMBRANE ABC TRANSPORTER"/>
    <property type="match status" value="1"/>
</dbReference>
<evidence type="ECO:0000256" key="7">
    <source>
        <dbReference type="RuleBase" id="RU363032"/>
    </source>
</evidence>
<dbReference type="InterPro" id="IPR045621">
    <property type="entry name" value="BPD_transp_1_N"/>
</dbReference>
<dbReference type="Pfam" id="PF00528">
    <property type="entry name" value="BPD_transp_1"/>
    <property type="match status" value="1"/>
</dbReference>
<gene>
    <name evidence="9" type="ORF">SAMN04488554_0122</name>
</gene>
<evidence type="ECO:0000256" key="6">
    <source>
        <dbReference type="ARBA" id="ARBA00023136"/>
    </source>
</evidence>
<feature type="transmembrane region" description="Helical" evidence="7">
    <location>
        <begin position="142"/>
        <end position="164"/>
    </location>
</feature>
<comment type="similarity">
    <text evidence="7">Belongs to the binding-protein-dependent transport system permease family.</text>
</comment>